<evidence type="ECO:0000256" key="2">
    <source>
        <dbReference type="SAM" id="MobiDB-lite"/>
    </source>
</evidence>
<dbReference type="PANTHER" id="PTHR47485">
    <property type="entry name" value="THYLAKOID LUMENAL 17.4 KDA PROTEIN, CHLOROPLASTIC"/>
    <property type="match status" value="1"/>
</dbReference>
<organism evidence="4 5">
    <name type="scientific">Amycolatopsis bartoniae</name>
    <dbReference type="NCBI Taxonomy" id="941986"/>
    <lineage>
        <taxon>Bacteria</taxon>
        <taxon>Bacillati</taxon>
        <taxon>Actinomycetota</taxon>
        <taxon>Actinomycetes</taxon>
        <taxon>Pseudonocardiales</taxon>
        <taxon>Pseudonocardiaceae</taxon>
        <taxon>Amycolatopsis</taxon>
    </lineage>
</organism>
<dbReference type="InterPro" id="IPR001646">
    <property type="entry name" value="5peptide_repeat"/>
</dbReference>
<dbReference type="Pfam" id="PF13576">
    <property type="entry name" value="Pentapeptide_3"/>
    <property type="match status" value="2"/>
</dbReference>
<evidence type="ECO:0008006" key="6">
    <source>
        <dbReference type="Google" id="ProtNLM"/>
    </source>
</evidence>
<feature type="transmembrane region" description="Helical" evidence="3">
    <location>
        <begin position="7"/>
        <end position="31"/>
    </location>
</feature>
<keyword evidence="3" id="KW-0812">Transmembrane</keyword>
<dbReference type="Proteomes" id="UP000658656">
    <property type="component" value="Unassembled WGS sequence"/>
</dbReference>
<reference evidence="4" key="1">
    <citation type="journal article" date="2014" name="Int. J. Syst. Evol. Microbiol.">
        <title>Complete genome sequence of Corynebacterium casei LMG S-19264T (=DSM 44701T), isolated from a smear-ripened cheese.</title>
        <authorList>
            <consortium name="US DOE Joint Genome Institute (JGI-PGF)"/>
            <person name="Walter F."/>
            <person name="Albersmeier A."/>
            <person name="Kalinowski J."/>
            <person name="Ruckert C."/>
        </authorList>
    </citation>
    <scope>NUCLEOTIDE SEQUENCE</scope>
    <source>
        <strain evidence="4">CGMCC 4.7679</strain>
    </source>
</reference>
<dbReference type="RefSeq" id="WP_183176544.1">
    <property type="nucleotide sequence ID" value="NZ_BNAV01000010.1"/>
</dbReference>
<name>A0A8H9MFR6_9PSEU</name>
<keyword evidence="1" id="KW-0677">Repeat</keyword>
<evidence type="ECO:0000313" key="5">
    <source>
        <dbReference type="Proteomes" id="UP000658656"/>
    </source>
</evidence>
<feature type="region of interest" description="Disordered" evidence="2">
    <location>
        <begin position="137"/>
        <end position="180"/>
    </location>
</feature>
<dbReference type="SUPFAM" id="SSF141571">
    <property type="entry name" value="Pentapeptide repeat-like"/>
    <property type="match status" value="1"/>
</dbReference>
<evidence type="ECO:0000256" key="1">
    <source>
        <dbReference type="ARBA" id="ARBA00022737"/>
    </source>
</evidence>
<keyword evidence="3" id="KW-1133">Transmembrane helix</keyword>
<reference evidence="4" key="2">
    <citation type="submission" date="2020-09" db="EMBL/GenBank/DDBJ databases">
        <authorList>
            <person name="Sun Q."/>
            <person name="Zhou Y."/>
        </authorList>
    </citation>
    <scope>NUCLEOTIDE SEQUENCE</scope>
    <source>
        <strain evidence="4">CGMCC 4.7679</strain>
    </source>
</reference>
<accession>A0A8H9MFR6</accession>
<gene>
    <name evidence="4" type="ORF">GCM10017566_54830</name>
</gene>
<dbReference type="EMBL" id="BNAV01000010">
    <property type="protein sequence ID" value="GHF74100.1"/>
    <property type="molecule type" value="Genomic_DNA"/>
</dbReference>
<keyword evidence="3" id="KW-0472">Membrane</keyword>
<keyword evidence="5" id="KW-1185">Reference proteome</keyword>
<evidence type="ECO:0000313" key="4">
    <source>
        <dbReference type="EMBL" id="GHF74100.1"/>
    </source>
</evidence>
<evidence type="ECO:0000256" key="3">
    <source>
        <dbReference type="SAM" id="Phobius"/>
    </source>
</evidence>
<proteinExistence type="predicted"/>
<dbReference type="AlphaFoldDB" id="A0A8H9MFR6"/>
<feature type="compositionally biased region" description="Pro residues" evidence="2">
    <location>
        <begin position="138"/>
        <end position="147"/>
    </location>
</feature>
<sequence length="477" mass="50849">MRPISGWLLLPALVLVVVVTWLVYVVATHLAGPGVGPSDRIDIVKITLSTAAGTGGAVALLLTFRRQRTSEITGAHTIQDATSRRITELYTKAVEQLGSDKGAVRLGGLYALERLAQDNPDQRQTIVNVLCAYLRMPHTPPPAPPQNVSPRPGTSRQTRRPVRLAGTTAAAQRASDQLRRQEHEVRLTAQRILERHLQVGDNPRRPLQTFWADLDLDLTGAVLTGINLSHCRVRTGRFTGVTFTGDASFTDATFTEDASFDDATFTGEASFTHATFTGDASFTGVTFTRGAWFDGVTFTGHASFEDVTFTGDASFTGVTFTGGAWFGGVTFTGHASFEDVTFTGGASFTGVTFTRGASFDEAAFTGGASFTGVTFTGDAWFDGVTFTGYASFTRATFTRDASFDDATFTGHASFDGVTFTGGAGFGGTLSKAAAWDFTGARVTQDAVHDSTWPAGWGAPVLGEARGTKWVLIERVAP</sequence>
<dbReference type="InterPro" id="IPR006626">
    <property type="entry name" value="PbH1"/>
</dbReference>
<dbReference type="SMART" id="SM00710">
    <property type="entry name" value="PbH1"/>
    <property type="match status" value="5"/>
</dbReference>
<dbReference type="PANTHER" id="PTHR47485:SF1">
    <property type="entry name" value="THYLAKOID LUMENAL 17.4 KDA PROTEIN, CHLOROPLASTIC"/>
    <property type="match status" value="1"/>
</dbReference>
<comment type="caution">
    <text evidence="4">The sequence shown here is derived from an EMBL/GenBank/DDBJ whole genome shotgun (WGS) entry which is preliminary data.</text>
</comment>
<dbReference type="Gene3D" id="2.160.20.80">
    <property type="entry name" value="E3 ubiquitin-protein ligase SopA"/>
    <property type="match status" value="2"/>
</dbReference>
<protein>
    <recommendedName>
        <fullName evidence="6">Pentapeptide repeat-containing protein</fullName>
    </recommendedName>
</protein>